<dbReference type="InterPro" id="IPR050179">
    <property type="entry name" value="Trans_hexapeptide_repeat"/>
</dbReference>
<proteinExistence type="predicted"/>
<evidence type="ECO:0000256" key="1">
    <source>
        <dbReference type="ARBA" id="ARBA00022679"/>
    </source>
</evidence>
<gene>
    <name evidence="3" type="ORF">E3O23_14345</name>
</gene>
<dbReference type="SUPFAM" id="SSF51161">
    <property type="entry name" value="Trimeric LpxA-like enzymes"/>
    <property type="match status" value="1"/>
</dbReference>
<dbReference type="GO" id="GO:0016746">
    <property type="term" value="F:acyltransferase activity"/>
    <property type="evidence" value="ECO:0007669"/>
    <property type="project" value="UniProtKB-KW"/>
</dbReference>
<dbReference type="PROSITE" id="PS00101">
    <property type="entry name" value="HEXAPEP_TRANSFERASES"/>
    <property type="match status" value="1"/>
</dbReference>
<dbReference type="Pfam" id="PF14602">
    <property type="entry name" value="Hexapep_2"/>
    <property type="match status" value="1"/>
</dbReference>
<dbReference type="PANTHER" id="PTHR43300">
    <property type="entry name" value="ACETYLTRANSFERASE"/>
    <property type="match status" value="1"/>
</dbReference>
<dbReference type="EMBL" id="SOEZ01000070">
    <property type="protein sequence ID" value="TFB47785.1"/>
    <property type="molecule type" value="Genomic_DNA"/>
</dbReference>
<accession>A0A4R8UB54</accession>
<dbReference type="Pfam" id="PF00132">
    <property type="entry name" value="Hexapep"/>
    <property type="match status" value="1"/>
</dbReference>
<evidence type="ECO:0000313" key="3">
    <source>
        <dbReference type="EMBL" id="TFB47785.1"/>
    </source>
</evidence>
<evidence type="ECO:0000256" key="2">
    <source>
        <dbReference type="ARBA" id="ARBA00022737"/>
    </source>
</evidence>
<organism evidence="3 4">
    <name type="scientific">Cryobacterium tagatosivorans</name>
    <dbReference type="NCBI Taxonomy" id="1259199"/>
    <lineage>
        <taxon>Bacteria</taxon>
        <taxon>Bacillati</taxon>
        <taxon>Actinomycetota</taxon>
        <taxon>Actinomycetes</taxon>
        <taxon>Micrococcales</taxon>
        <taxon>Microbacteriaceae</taxon>
        <taxon>Cryobacterium</taxon>
    </lineage>
</organism>
<dbReference type="OrthoDB" id="2643438at2"/>
<sequence length="200" mass="21215">MTSPSSIATKGRWFEVLRHLGNMVLRRLAVRENVAIGSGFHVGPGSVVWAPRSLTIGNDVYLGKNVTIEIDGEIGDGVLVANLVGIVGRTDHDQLDLGVSIRRSRWVGDHPGELSQRTIIGSDVWIGYGAIILSGVTIGDSSIVGSGAVVIGDIPANSVAVGNPARVIGQRFDPDELARHWDQLRASGHRLLSGRHGAAH</sequence>
<dbReference type="Proteomes" id="UP000297866">
    <property type="component" value="Unassembled WGS sequence"/>
</dbReference>
<reference evidence="3 4" key="1">
    <citation type="submission" date="2019-03" db="EMBL/GenBank/DDBJ databases">
        <title>Genomics of glacier-inhabiting Cryobacterium strains.</title>
        <authorList>
            <person name="Liu Q."/>
            <person name="Xin Y.-H."/>
        </authorList>
    </citation>
    <scope>NUCLEOTIDE SEQUENCE [LARGE SCALE GENOMIC DNA]</scope>
    <source>
        <strain evidence="3 4">Sr47</strain>
    </source>
</reference>
<keyword evidence="3" id="KW-0012">Acyltransferase</keyword>
<evidence type="ECO:0000313" key="4">
    <source>
        <dbReference type="Proteomes" id="UP000297866"/>
    </source>
</evidence>
<protein>
    <submittedName>
        <fullName evidence="3">Acyltransferase</fullName>
    </submittedName>
</protein>
<keyword evidence="1 3" id="KW-0808">Transferase</keyword>
<dbReference type="InterPro" id="IPR011004">
    <property type="entry name" value="Trimer_LpxA-like_sf"/>
</dbReference>
<dbReference type="InterPro" id="IPR001451">
    <property type="entry name" value="Hexapep"/>
</dbReference>
<name>A0A4R8UB54_9MICO</name>
<dbReference type="PANTHER" id="PTHR43300:SF11">
    <property type="entry name" value="ACETYLTRANSFERASE RV3034C-RELATED"/>
    <property type="match status" value="1"/>
</dbReference>
<dbReference type="InterPro" id="IPR018357">
    <property type="entry name" value="Hexapep_transf_CS"/>
</dbReference>
<dbReference type="Gene3D" id="2.160.10.10">
    <property type="entry name" value="Hexapeptide repeat proteins"/>
    <property type="match status" value="1"/>
</dbReference>
<comment type="caution">
    <text evidence="3">The sequence shown here is derived from an EMBL/GenBank/DDBJ whole genome shotgun (WGS) entry which is preliminary data.</text>
</comment>
<keyword evidence="2" id="KW-0677">Repeat</keyword>
<dbReference type="AlphaFoldDB" id="A0A4R8UB54"/>
<keyword evidence="4" id="KW-1185">Reference proteome</keyword>